<dbReference type="InterPro" id="IPR029510">
    <property type="entry name" value="Ald_DH_CS_GLU"/>
</dbReference>
<organism evidence="5 6">
    <name type="scientific">Paraburkholderia unamae</name>
    <dbReference type="NCBI Taxonomy" id="219649"/>
    <lineage>
        <taxon>Bacteria</taxon>
        <taxon>Pseudomonadati</taxon>
        <taxon>Pseudomonadota</taxon>
        <taxon>Betaproteobacteria</taxon>
        <taxon>Burkholderiales</taxon>
        <taxon>Burkholderiaceae</taxon>
        <taxon>Paraburkholderia</taxon>
    </lineage>
</organism>
<gene>
    <name evidence="5" type="ORF">C7402_10429</name>
</gene>
<name>A0ABX5KQ50_9BURK</name>
<dbReference type="InterPro" id="IPR016162">
    <property type="entry name" value="Ald_DH_N"/>
</dbReference>
<dbReference type="PROSITE" id="PS00687">
    <property type="entry name" value="ALDEHYDE_DEHYDR_GLU"/>
    <property type="match status" value="1"/>
</dbReference>
<proteinExistence type="inferred from homology"/>
<dbReference type="Gene3D" id="3.40.605.10">
    <property type="entry name" value="Aldehyde Dehydrogenase, Chain A, domain 1"/>
    <property type="match status" value="1"/>
</dbReference>
<dbReference type="InterPro" id="IPR015590">
    <property type="entry name" value="Aldehyde_DH_dom"/>
</dbReference>
<comment type="caution">
    <text evidence="5">The sequence shown here is derived from an EMBL/GenBank/DDBJ whole genome shotgun (WGS) entry which is preliminary data.</text>
</comment>
<dbReference type="Pfam" id="PF00171">
    <property type="entry name" value="Aldedh"/>
    <property type="match status" value="1"/>
</dbReference>
<evidence type="ECO:0000256" key="1">
    <source>
        <dbReference type="ARBA" id="ARBA00023002"/>
    </source>
</evidence>
<keyword evidence="1 3" id="KW-0560">Oxidoreductase</keyword>
<dbReference type="InterPro" id="IPR016161">
    <property type="entry name" value="Ald_DH/histidinol_DH"/>
</dbReference>
<feature type="active site" evidence="2">
    <location>
        <position position="259"/>
    </location>
</feature>
<dbReference type="SUPFAM" id="SSF53720">
    <property type="entry name" value="ALDH-like"/>
    <property type="match status" value="1"/>
</dbReference>
<dbReference type="RefSeq" id="WP_116610481.1">
    <property type="nucleotide sequence ID" value="NZ_QEOB01000004.1"/>
</dbReference>
<keyword evidence="6" id="KW-1185">Reference proteome</keyword>
<dbReference type="EMBL" id="QEOB01000004">
    <property type="protein sequence ID" value="PVX84786.1"/>
    <property type="molecule type" value="Genomic_DNA"/>
</dbReference>
<dbReference type="InterPro" id="IPR016160">
    <property type="entry name" value="Ald_DH_CS_CYS"/>
</dbReference>
<evidence type="ECO:0000259" key="4">
    <source>
        <dbReference type="Pfam" id="PF00171"/>
    </source>
</evidence>
<reference evidence="5 6" key="1">
    <citation type="submission" date="2018-05" db="EMBL/GenBank/DDBJ databases">
        <title>Genomic Encyclopedia of Type Strains, Phase IV (KMG-V): Genome sequencing to study the core and pangenomes of soil and plant-associated prokaryotes.</title>
        <authorList>
            <person name="Whitman W."/>
        </authorList>
    </citation>
    <scope>NUCLEOTIDE SEQUENCE [LARGE SCALE GENOMIC DNA]</scope>
    <source>
        <strain evidence="5 6">SCZa-39</strain>
    </source>
</reference>
<evidence type="ECO:0000256" key="3">
    <source>
        <dbReference type="RuleBase" id="RU003345"/>
    </source>
</evidence>
<dbReference type="Gene3D" id="3.40.309.10">
    <property type="entry name" value="Aldehyde Dehydrogenase, Chain A, domain 2"/>
    <property type="match status" value="1"/>
</dbReference>
<comment type="similarity">
    <text evidence="3">Belongs to the aldehyde dehydrogenase family.</text>
</comment>
<evidence type="ECO:0000256" key="2">
    <source>
        <dbReference type="PROSITE-ProRule" id="PRU10007"/>
    </source>
</evidence>
<protein>
    <submittedName>
        <fullName evidence="5">Betaine-aldehyde dehydrogenase</fullName>
    </submittedName>
</protein>
<evidence type="ECO:0000313" key="5">
    <source>
        <dbReference type="EMBL" id="PVX84786.1"/>
    </source>
</evidence>
<sequence length="485" mass="50471">MVAATTQFQEQLYIDGQFVAATGGATLPVINPSNEQVLAHVAAASEADVDAAVQAAQRAFDGAWGAVDGVGRARLLNRLADLVERDADLIARLESLDNGKILGMARHADVANLIRTLRYFAGFADKLDGRNISVPDMFGRPVLAYTVREPLGVIGAIGAYNAPTMYVGWKAAAALAAGNAVVLKPAEEAPLSTLHIARLFNEAGFPAGAFNVVPGAGPVAGMALARHPLVAKLSYTGSGTVGRILAAEAAKTLKPLTLELGGKAAQIVLPSADLDTAIGTLAMGFLANQGQVCAAGTRILVHRSRVAEVAERLAAIASEQVIGDALDPATTLGPVISQRAVDRILGYCGAGLEEGAQKLTGGKRVARSGYYVEPTVFVGNNSMRIAREEIFGPVACVIPFEDVDEAVAMANDSDYGLSAGVFTRELAEGHLVARRLKTGAVWLNGFGLIDPAMPWGGVKASGYGRENGTNALEDVTHEKVVTALL</sequence>
<evidence type="ECO:0000313" key="6">
    <source>
        <dbReference type="Proteomes" id="UP000245712"/>
    </source>
</evidence>
<dbReference type="PANTHER" id="PTHR11699">
    <property type="entry name" value="ALDEHYDE DEHYDROGENASE-RELATED"/>
    <property type="match status" value="1"/>
</dbReference>
<dbReference type="PROSITE" id="PS00070">
    <property type="entry name" value="ALDEHYDE_DEHYDR_CYS"/>
    <property type="match status" value="1"/>
</dbReference>
<feature type="domain" description="Aldehyde dehydrogenase" evidence="4">
    <location>
        <begin position="19"/>
        <end position="481"/>
    </location>
</feature>
<dbReference type="Proteomes" id="UP000245712">
    <property type="component" value="Unassembled WGS sequence"/>
</dbReference>
<accession>A0ABX5KQ50</accession>
<dbReference type="InterPro" id="IPR016163">
    <property type="entry name" value="Ald_DH_C"/>
</dbReference>